<dbReference type="AlphaFoldDB" id="A0AAN1CUH1"/>
<protein>
    <recommendedName>
        <fullName evidence="5">DUF3761 domain-containing protein</fullName>
    </recommendedName>
</protein>
<keyword evidence="3" id="KW-0614">Plasmid</keyword>
<evidence type="ECO:0000256" key="1">
    <source>
        <dbReference type="SAM" id="MobiDB-lite"/>
    </source>
</evidence>
<feature type="chain" id="PRO_5042946407" description="DUF3761 domain-containing protein" evidence="2">
    <location>
        <begin position="25"/>
        <end position="194"/>
    </location>
</feature>
<keyword evidence="2" id="KW-0732">Signal</keyword>
<dbReference type="Proteomes" id="UP000092018">
    <property type="component" value="Plasmid unnamed1"/>
</dbReference>
<feature type="region of interest" description="Disordered" evidence="1">
    <location>
        <begin position="50"/>
        <end position="70"/>
    </location>
</feature>
<evidence type="ECO:0000256" key="2">
    <source>
        <dbReference type="SAM" id="SignalP"/>
    </source>
</evidence>
<accession>A0AAN1CUH1</accession>
<gene>
    <name evidence="3" type="ORF">A6E01_20150</name>
</gene>
<feature type="signal peptide" evidence="2">
    <location>
        <begin position="1"/>
        <end position="24"/>
    </location>
</feature>
<proteinExistence type="predicted"/>
<evidence type="ECO:0000313" key="4">
    <source>
        <dbReference type="Proteomes" id="UP000092018"/>
    </source>
</evidence>
<name>A0AAN1CUH1_9VIBR</name>
<geneLocation type="plasmid" evidence="3 4">
    <name>unnamed1</name>
</geneLocation>
<sequence>MRGETMKAILGFLLVLLLPLCVHAQEELSYQDYIDDVKAAGLYDSEKPQDLSAGSGLNANSDSADNVSTADAAQTASKVATSERNSIISDARSGTISKANYADSTGTATRVSTTERNYIMSEARKRVCQSMPTRRWTTSSNTSWGCQIMNRTQYWESKYTWSGGVCSQSQYEYRTATGSLAGEKCGSGGGGGRR</sequence>
<evidence type="ECO:0008006" key="5">
    <source>
        <dbReference type="Google" id="ProtNLM"/>
    </source>
</evidence>
<evidence type="ECO:0000313" key="3">
    <source>
        <dbReference type="EMBL" id="ANO35527.1"/>
    </source>
</evidence>
<feature type="compositionally biased region" description="Polar residues" evidence="1">
    <location>
        <begin position="55"/>
        <end position="70"/>
    </location>
</feature>
<dbReference type="EMBL" id="CP016179">
    <property type="protein sequence ID" value="ANO35527.1"/>
    <property type="molecule type" value="Genomic_DNA"/>
</dbReference>
<organism evidence="3 4">
    <name type="scientific">Vibrio breoganii</name>
    <dbReference type="NCBI Taxonomy" id="553239"/>
    <lineage>
        <taxon>Bacteria</taxon>
        <taxon>Pseudomonadati</taxon>
        <taxon>Pseudomonadota</taxon>
        <taxon>Gammaproteobacteria</taxon>
        <taxon>Vibrionales</taxon>
        <taxon>Vibrionaceae</taxon>
        <taxon>Vibrio</taxon>
    </lineage>
</organism>
<dbReference type="KEGG" id="vbr:A6E01_20150"/>
<reference evidence="3 4" key="1">
    <citation type="submission" date="2016-06" db="EMBL/GenBank/DDBJ databases">
        <title>Adaptive Radiation by Waves of Gene Transfer Leads to Fine-Scale Resource Partitioning in Marine Microbes.</title>
        <authorList>
            <person name="Hehemann J.-H."/>
            <person name="Arevalo P."/>
            <person name="Datta M.S."/>
            <person name="Yu X."/>
            <person name="Corzett C."/>
            <person name="Henschel A."/>
            <person name="Preheim S.P."/>
            <person name="Timberlake S."/>
            <person name="Alm E.J."/>
            <person name="Polz M.F."/>
        </authorList>
    </citation>
    <scope>NUCLEOTIDE SEQUENCE [LARGE SCALE GENOMIC DNA]</scope>
    <source>
        <strain evidence="3 4">FF50</strain>
        <plasmid evidence="3 4">unnamed1</plasmid>
    </source>
</reference>